<sequence>MSGDGGCGDRKSMVTVVPANSRGGEVDDGVQLLLAITSASWSSSSASRNVGEVWMETSVFGGTPARNPSDSGALQMGKKVRATVYCNSKSLGQELGAEVVEIDRTELAPSSNGGGTEIAIR</sequence>
<proteinExistence type="predicted"/>
<dbReference type="Proteomes" id="UP001231189">
    <property type="component" value="Unassembled WGS sequence"/>
</dbReference>
<protein>
    <submittedName>
        <fullName evidence="1">Uncharacterized protein</fullName>
    </submittedName>
</protein>
<gene>
    <name evidence="1" type="ORF">QYE76_025952</name>
</gene>
<evidence type="ECO:0000313" key="2">
    <source>
        <dbReference type="Proteomes" id="UP001231189"/>
    </source>
</evidence>
<organism evidence="1 2">
    <name type="scientific">Lolium multiflorum</name>
    <name type="common">Italian ryegrass</name>
    <name type="synonym">Lolium perenne subsp. multiflorum</name>
    <dbReference type="NCBI Taxonomy" id="4521"/>
    <lineage>
        <taxon>Eukaryota</taxon>
        <taxon>Viridiplantae</taxon>
        <taxon>Streptophyta</taxon>
        <taxon>Embryophyta</taxon>
        <taxon>Tracheophyta</taxon>
        <taxon>Spermatophyta</taxon>
        <taxon>Magnoliopsida</taxon>
        <taxon>Liliopsida</taxon>
        <taxon>Poales</taxon>
        <taxon>Poaceae</taxon>
        <taxon>BOP clade</taxon>
        <taxon>Pooideae</taxon>
        <taxon>Poodae</taxon>
        <taxon>Poeae</taxon>
        <taxon>Poeae Chloroplast Group 2 (Poeae type)</taxon>
        <taxon>Loliodinae</taxon>
        <taxon>Loliinae</taxon>
        <taxon>Lolium</taxon>
    </lineage>
</organism>
<reference evidence="1" key="1">
    <citation type="submission" date="2023-07" db="EMBL/GenBank/DDBJ databases">
        <title>A chromosome-level genome assembly of Lolium multiflorum.</title>
        <authorList>
            <person name="Chen Y."/>
            <person name="Copetti D."/>
            <person name="Kolliker R."/>
            <person name="Studer B."/>
        </authorList>
    </citation>
    <scope>NUCLEOTIDE SEQUENCE</scope>
    <source>
        <strain evidence="1">02402/16</strain>
        <tissue evidence="1">Leaf</tissue>
    </source>
</reference>
<dbReference type="AlphaFoldDB" id="A0AAD8VX37"/>
<comment type="caution">
    <text evidence="1">The sequence shown here is derived from an EMBL/GenBank/DDBJ whole genome shotgun (WGS) entry which is preliminary data.</text>
</comment>
<keyword evidence="2" id="KW-1185">Reference proteome</keyword>
<dbReference type="EMBL" id="JAUUTY010000006">
    <property type="protein sequence ID" value="KAK1620435.1"/>
    <property type="molecule type" value="Genomic_DNA"/>
</dbReference>
<evidence type="ECO:0000313" key="1">
    <source>
        <dbReference type="EMBL" id="KAK1620435.1"/>
    </source>
</evidence>
<accession>A0AAD8VX37</accession>
<name>A0AAD8VX37_LOLMU</name>